<dbReference type="InParanoid" id="C5YZF4"/>
<dbReference type="AlphaFoldDB" id="C5YZF4"/>
<dbReference type="PROSITE" id="PS50011">
    <property type="entry name" value="PROTEIN_KINASE_DOM"/>
    <property type="match status" value="1"/>
</dbReference>
<evidence type="ECO:0008006" key="14">
    <source>
        <dbReference type="Google" id="ProtNLM"/>
    </source>
</evidence>
<accession>C5YZF4</accession>
<dbReference type="Pfam" id="PF08276">
    <property type="entry name" value="PAN_2"/>
    <property type="match status" value="1"/>
</dbReference>
<evidence type="ECO:0000259" key="10">
    <source>
        <dbReference type="PROSITE" id="PS50011"/>
    </source>
</evidence>
<dbReference type="PANTHER" id="PTHR27002:SF819">
    <property type="entry name" value="RECEPTOR-LIKE SERINE_THREONINE-PROTEIN KINASE"/>
    <property type="match status" value="1"/>
</dbReference>
<keyword evidence="1" id="KW-0723">Serine/threonine-protein kinase</keyword>
<dbReference type="InterPro" id="IPR011009">
    <property type="entry name" value="Kinase-like_dom_sf"/>
</dbReference>
<dbReference type="OMA" id="DKAWNLW"/>
<dbReference type="Gramene" id="EES18951">
    <property type="protein sequence ID" value="EES18951"/>
    <property type="gene ID" value="SORBI_3009G029100"/>
</dbReference>
<keyword evidence="7" id="KW-1015">Disulfide bond</keyword>
<evidence type="ECO:0000259" key="11">
    <source>
        <dbReference type="PROSITE" id="PS50948"/>
    </source>
</evidence>
<feature type="domain" description="Protein kinase" evidence="10">
    <location>
        <begin position="219"/>
        <end position="436"/>
    </location>
</feature>
<dbReference type="PANTHER" id="PTHR27002">
    <property type="entry name" value="RECEPTOR-LIKE SERINE/THREONINE-PROTEIN KINASE SD1-8"/>
    <property type="match status" value="1"/>
</dbReference>
<proteinExistence type="predicted"/>
<reference evidence="13" key="2">
    <citation type="journal article" date="2018" name="Plant J.">
        <title>The Sorghum bicolor reference genome: improved assembly, gene annotations, a transcriptome atlas, and signatures of genome organization.</title>
        <authorList>
            <person name="McCormick R.F."/>
            <person name="Truong S.K."/>
            <person name="Sreedasyam A."/>
            <person name="Jenkins J."/>
            <person name="Shu S."/>
            <person name="Sims D."/>
            <person name="Kennedy M."/>
            <person name="Amirebrahimi M."/>
            <person name="Weers B.D."/>
            <person name="McKinley B."/>
            <person name="Mattison A."/>
            <person name="Morishige D.T."/>
            <person name="Grimwood J."/>
            <person name="Schmutz J."/>
            <person name="Mullet J.E."/>
        </authorList>
    </citation>
    <scope>NUCLEOTIDE SEQUENCE [LARGE SCALE GENOMIC DNA]</scope>
    <source>
        <strain evidence="13">cv. BTx623</strain>
    </source>
</reference>
<dbReference type="InterPro" id="IPR001245">
    <property type="entry name" value="Ser-Thr/Tyr_kinase_cat_dom"/>
</dbReference>
<evidence type="ECO:0000256" key="7">
    <source>
        <dbReference type="ARBA" id="ARBA00023157"/>
    </source>
</evidence>
<protein>
    <recommendedName>
        <fullName evidence="14">Protein kinase domain-containing protein</fullName>
    </recommendedName>
</protein>
<dbReference type="GO" id="GO:0005886">
    <property type="term" value="C:plasma membrane"/>
    <property type="evidence" value="ECO:0000318"/>
    <property type="project" value="GO_Central"/>
</dbReference>
<evidence type="ECO:0000256" key="9">
    <source>
        <dbReference type="SAM" id="Phobius"/>
    </source>
</evidence>
<dbReference type="GO" id="GO:0048544">
    <property type="term" value="P:recognition of pollen"/>
    <property type="evidence" value="ECO:0007669"/>
    <property type="project" value="InterPro"/>
</dbReference>
<keyword evidence="9" id="KW-1133">Transmembrane helix</keyword>
<gene>
    <name evidence="12" type="ORF">SORBI_3009G029100</name>
</gene>
<dbReference type="GO" id="GO:0006955">
    <property type="term" value="P:immune response"/>
    <property type="evidence" value="ECO:0000318"/>
    <property type="project" value="GO_Central"/>
</dbReference>
<dbReference type="PROSITE" id="PS50948">
    <property type="entry name" value="PAN"/>
    <property type="match status" value="1"/>
</dbReference>
<evidence type="ECO:0000256" key="8">
    <source>
        <dbReference type="PROSITE-ProRule" id="PRU10141"/>
    </source>
</evidence>
<keyword evidence="6 8" id="KW-0067">ATP-binding</keyword>
<dbReference type="SUPFAM" id="SSF56112">
    <property type="entry name" value="Protein kinase-like (PK-like)"/>
    <property type="match status" value="1"/>
</dbReference>
<keyword evidence="9" id="KW-0812">Transmembrane</keyword>
<evidence type="ECO:0000313" key="13">
    <source>
        <dbReference type="Proteomes" id="UP000000768"/>
    </source>
</evidence>
<keyword evidence="9" id="KW-0472">Membrane</keyword>
<feature type="transmembrane region" description="Helical" evidence="9">
    <location>
        <begin position="151"/>
        <end position="170"/>
    </location>
</feature>
<dbReference type="InterPro" id="IPR017441">
    <property type="entry name" value="Protein_kinase_ATP_BS"/>
</dbReference>
<evidence type="ECO:0000256" key="1">
    <source>
        <dbReference type="ARBA" id="ARBA00022527"/>
    </source>
</evidence>
<dbReference type="Gene3D" id="3.30.200.20">
    <property type="entry name" value="Phosphorylase Kinase, domain 1"/>
    <property type="match status" value="1"/>
</dbReference>
<organism evidence="12 13">
    <name type="scientific">Sorghum bicolor</name>
    <name type="common">Sorghum</name>
    <name type="synonym">Sorghum vulgare</name>
    <dbReference type="NCBI Taxonomy" id="4558"/>
    <lineage>
        <taxon>Eukaryota</taxon>
        <taxon>Viridiplantae</taxon>
        <taxon>Streptophyta</taxon>
        <taxon>Embryophyta</taxon>
        <taxon>Tracheophyta</taxon>
        <taxon>Spermatophyta</taxon>
        <taxon>Magnoliopsida</taxon>
        <taxon>Liliopsida</taxon>
        <taxon>Poales</taxon>
        <taxon>Poaceae</taxon>
        <taxon>PACMAD clade</taxon>
        <taxon>Panicoideae</taxon>
        <taxon>Andropogonodae</taxon>
        <taxon>Andropogoneae</taxon>
        <taxon>Sorghinae</taxon>
        <taxon>Sorghum</taxon>
    </lineage>
</organism>
<reference evidence="12 13" key="1">
    <citation type="journal article" date="2009" name="Nature">
        <title>The Sorghum bicolor genome and the diversification of grasses.</title>
        <authorList>
            <person name="Paterson A.H."/>
            <person name="Bowers J.E."/>
            <person name="Bruggmann R."/>
            <person name="Dubchak I."/>
            <person name="Grimwood J."/>
            <person name="Gundlach H."/>
            <person name="Haberer G."/>
            <person name="Hellsten U."/>
            <person name="Mitros T."/>
            <person name="Poliakov A."/>
            <person name="Schmutz J."/>
            <person name="Spannagl M."/>
            <person name="Tang H."/>
            <person name="Wang X."/>
            <person name="Wicker T."/>
            <person name="Bharti A.K."/>
            <person name="Chapman J."/>
            <person name="Feltus F.A."/>
            <person name="Gowik U."/>
            <person name="Grigoriev I.V."/>
            <person name="Lyons E."/>
            <person name="Maher C.A."/>
            <person name="Martis M."/>
            <person name="Narechania A."/>
            <person name="Otillar R.P."/>
            <person name="Penning B.W."/>
            <person name="Salamov A.A."/>
            <person name="Wang Y."/>
            <person name="Zhang L."/>
            <person name="Carpita N.C."/>
            <person name="Freeling M."/>
            <person name="Gingle A.R."/>
            <person name="Hash C.T."/>
            <person name="Keller B."/>
            <person name="Klein P."/>
            <person name="Kresovich S."/>
            <person name="McCann M.C."/>
            <person name="Ming R."/>
            <person name="Peterson D.G."/>
            <person name="Mehboob-ur-Rahman"/>
            <person name="Ware D."/>
            <person name="Westhoff P."/>
            <person name="Mayer K.F."/>
            <person name="Messing J."/>
            <person name="Rokhsar D.S."/>
        </authorList>
    </citation>
    <scope>NUCLEOTIDE SEQUENCE [LARGE SCALE GENOMIC DNA]</scope>
    <source>
        <strain evidence="13">cv. BTx623</strain>
    </source>
</reference>
<dbReference type="FunFam" id="3.30.200.20:FF:000402">
    <property type="entry name" value="Serine/threonine-protein kinase"/>
    <property type="match status" value="1"/>
</dbReference>
<dbReference type="CDD" id="cd01098">
    <property type="entry name" value="PAN_AP_plant"/>
    <property type="match status" value="1"/>
</dbReference>
<feature type="domain" description="Apple" evidence="11">
    <location>
        <begin position="46"/>
        <end position="138"/>
    </location>
</feature>
<evidence type="ECO:0000256" key="6">
    <source>
        <dbReference type="ARBA" id="ARBA00022840"/>
    </source>
</evidence>
<keyword evidence="2" id="KW-0808">Transferase</keyword>
<evidence type="ECO:0000256" key="5">
    <source>
        <dbReference type="ARBA" id="ARBA00022777"/>
    </source>
</evidence>
<dbReference type="Pfam" id="PF00954">
    <property type="entry name" value="S_locus_glycop"/>
    <property type="match status" value="1"/>
</dbReference>
<dbReference type="GO" id="GO:0007165">
    <property type="term" value="P:signal transduction"/>
    <property type="evidence" value="ECO:0000318"/>
    <property type="project" value="GO_Central"/>
</dbReference>
<keyword evidence="3" id="KW-0732">Signal</keyword>
<dbReference type="PROSITE" id="PS00107">
    <property type="entry name" value="PROTEIN_KINASE_ATP"/>
    <property type="match status" value="1"/>
</dbReference>
<keyword evidence="13" id="KW-1185">Reference proteome</keyword>
<keyword evidence="4 8" id="KW-0547">Nucleotide-binding</keyword>
<dbReference type="InterPro" id="IPR000858">
    <property type="entry name" value="S_locus_glycoprot_dom"/>
</dbReference>
<evidence type="ECO:0000256" key="4">
    <source>
        <dbReference type="ARBA" id="ARBA00022741"/>
    </source>
</evidence>
<dbReference type="Gene3D" id="1.10.510.10">
    <property type="entry name" value="Transferase(Phosphotransferase) domain 1"/>
    <property type="match status" value="1"/>
</dbReference>
<evidence type="ECO:0000313" key="12">
    <source>
        <dbReference type="EMBL" id="EES18951.2"/>
    </source>
</evidence>
<feature type="binding site" evidence="8">
    <location>
        <position position="247"/>
    </location>
    <ligand>
        <name>ATP</name>
        <dbReference type="ChEBI" id="CHEBI:30616"/>
    </ligand>
</feature>
<dbReference type="Proteomes" id="UP000000768">
    <property type="component" value="Chromosome 9"/>
</dbReference>
<evidence type="ECO:0000256" key="3">
    <source>
        <dbReference type="ARBA" id="ARBA00022729"/>
    </source>
</evidence>
<sequence>DKTDVSFNSVSWMSTFERPHSSCDLYALCGPFGYCDSTGNVPTCRCPEGFEPIDNMRARSFITLPAMKVPDKFMYLSNRSFDQCAAECSRNCSCVAYDYGSLSINGGNGDTSRCLVWTGDLIDMEKAGFADNLYIRVAGSPVQKKSNLTKILLPIIAFVLLLTFTALVWTRKRRGRRQNKKVQKRVMLEYLRSSDETGGKNIEFPFISFEDIVVATDHFSNSNMLGKGGFGNVYKGVLAGTKEVAVKRLSKGSVQGMEEFKNEVVLIAKLQHKNLVKLIGCCIHEDERLLVYEYLPNKSLDYFLFGTFNCQFVIFVNNRQINVPIKKISASVADKAWNLWEDGELEHLVDSFVVDSSCPIDEVSRCVQIGFLCVQDNPSSRPFMAEVVSMLENRTTPLPTPKQPSYFAQRSYETGKAGDHREVSTYDMSLTGLEGR</sequence>
<feature type="non-terminal residue" evidence="12">
    <location>
        <position position="436"/>
    </location>
</feature>
<dbReference type="HOGENOM" id="CLU_000288_21_3_1"/>
<keyword evidence="5" id="KW-0418">Kinase</keyword>
<dbReference type="Pfam" id="PF07714">
    <property type="entry name" value="PK_Tyr_Ser-Thr"/>
    <property type="match status" value="1"/>
</dbReference>
<name>C5YZF4_SORBI</name>
<dbReference type="GO" id="GO:0004674">
    <property type="term" value="F:protein serine/threonine kinase activity"/>
    <property type="evidence" value="ECO:0000318"/>
    <property type="project" value="GO_Central"/>
</dbReference>
<dbReference type="GO" id="GO:0005524">
    <property type="term" value="F:ATP binding"/>
    <property type="evidence" value="ECO:0007669"/>
    <property type="project" value="UniProtKB-UniRule"/>
</dbReference>
<dbReference type="InterPro" id="IPR003609">
    <property type="entry name" value="Pan_app"/>
</dbReference>
<dbReference type="InterPro" id="IPR000719">
    <property type="entry name" value="Prot_kinase_dom"/>
</dbReference>
<evidence type="ECO:0000256" key="2">
    <source>
        <dbReference type="ARBA" id="ARBA00022679"/>
    </source>
</evidence>
<dbReference type="EMBL" id="CM000768">
    <property type="protein sequence ID" value="EES18951.2"/>
    <property type="molecule type" value="Genomic_DNA"/>
</dbReference>